<organism evidence="7 8">
    <name type="scientific">Parasulfuritortus cantonensis</name>
    <dbReference type="NCBI Taxonomy" id="2528202"/>
    <lineage>
        <taxon>Bacteria</taxon>
        <taxon>Pseudomonadati</taxon>
        <taxon>Pseudomonadota</taxon>
        <taxon>Betaproteobacteria</taxon>
        <taxon>Nitrosomonadales</taxon>
        <taxon>Thiobacillaceae</taxon>
        <taxon>Parasulfuritortus</taxon>
    </lineage>
</organism>
<evidence type="ECO:0000256" key="5">
    <source>
        <dbReference type="ARBA" id="ARBA00023186"/>
    </source>
</evidence>
<dbReference type="NCBIfam" id="TIGR00809">
    <property type="entry name" value="secB"/>
    <property type="match status" value="1"/>
</dbReference>
<dbReference type="OrthoDB" id="9795145at2"/>
<dbReference type="InterPro" id="IPR035958">
    <property type="entry name" value="SecB-like_sf"/>
</dbReference>
<comment type="caution">
    <text evidence="7">The sequence shown here is derived from an EMBL/GenBank/DDBJ whole genome shotgun (WGS) entry which is preliminary data.</text>
</comment>
<comment type="function">
    <text evidence="6">One of the proteins required for the normal export of preproteins out of the cell cytoplasm. It is a molecular chaperone that binds to a subset of precursor proteins, maintaining them in a translocation-competent state. It also specifically binds to its receptor SecA.</text>
</comment>
<evidence type="ECO:0000256" key="1">
    <source>
        <dbReference type="ARBA" id="ARBA00009990"/>
    </source>
</evidence>
<accession>A0A4R1B912</accession>
<dbReference type="GO" id="GO:0051082">
    <property type="term" value="F:unfolded protein binding"/>
    <property type="evidence" value="ECO:0007669"/>
    <property type="project" value="InterPro"/>
</dbReference>
<keyword evidence="3 6" id="KW-0653">Protein transport</keyword>
<comment type="similarity">
    <text evidence="1 6">Belongs to the SecB family.</text>
</comment>
<dbReference type="HAMAP" id="MF_00821">
    <property type="entry name" value="SecB"/>
    <property type="match status" value="1"/>
</dbReference>
<comment type="subunit">
    <text evidence="6">Homotetramer, a dimer of dimers. One homotetramer interacts with 1 SecA dimer.</text>
</comment>
<name>A0A4R1B912_9PROT</name>
<dbReference type="PRINTS" id="PR01594">
    <property type="entry name" value="SECBCHAPRONE"/>
</dbReference>
<proteinExistence type="inferred from homology"/>
<comment type="subcellular location">
    <subcellularLocation>
        <location evidence="6">Cytoplasm</location>
    </subcellularLocation>
</comment>
<dbReference type="NCBIfam" id="NF004392">
    <property type="entry name" value="PRK05751.1-3"/>
    <property type="match status" value="1"/>
</dbReference>
<evidence type="ECO:0000313" key="8">
    <source>
        <dbReference type="Proteomes" id="UP000295443"/>
    </source>
</evidence>
<dbReference type="PANTHER" id="PTHR36918:SF1">
    <property type="entry name" value="PROTEIN-EXPORT PROTEIN SECB"/>
    <property type="match status" value="1"/>
</dbReference>
<gene>
    <name evidence="6 7" type="primary">secB</name>
    <name evidence="7" type="ORF">EZJ19_11690</name>
</gene>
<dbReference type="Gene3D" id="3.10.420.10">
    <property type="entry name" value="SecB-like"/>
    <property type="match status" value="1"/>
</dbReference>
<evidence type="ECO:0000313" key="7">
    <source>
        <dbReference type="EMBL" id="TCJ12889.1"/>
    </source>
</evidence>
<dbReference type="InterPro" id="IPR003708">
    <property type="entry name" value="SecB"/>
</dbReference>
<sequence length="154" mass="17118">MSEQEQAAMPVFNIEKIYIKDMSVEVPNAPAIFLEQGQPKIDVQLRNNSEAIENGIYQTVLTAEVTAKINDKTAFVVEVQQAGIFRAQNIPQEALEPMLAVGCPNILFPYLREAVSDAVGRAGFPSLYMQPVNFEAMYLQQRAQAQQAQQQQAS</sequence>
<dbReference type="PANTHER" id="PTHR36918">
    <property type="match status" value="1"/>
</dbReference>
<dbReference type="GO" id="GO:0051262">
    <property type="term" value="P:protein tetramerization"/>
    <property type="evidence" value="ECO:0007669"/>
    <property type="project" value="InterPro"/>
</dbReference>
<evidence type="ECO:0000256" key="6">
    <source>
        <dbReference type="HAMAP-Rule" id="MF_00821"/>
    </source>
</evidence>
<reference evidence="7 8" key="1">
    <citation type="submission" date="2019-03" db="EMBL/GenBank/DDBJ databases">
        <title>Genome sequence of Thiobacillaceae bacterium LSR1, a sulfur-oxidizing bacterium isolated from freshwater sediment.</title>
        <authorList>
            <person name="Li S."/>
        </authorList>
    </citation>
    <scope>NUCLEOTIDE SEQUENCE [LARGE SCALE GENOMIC DNA]</scope>
    <source>
        <strain evidence="7 8">LSR1</strain>
    </source>
</reference>
<dbReference type="SUPFAM" id="SSF54611">
    <property type="entry name" value="SecB-like"/>
    <property type="match status" value="1"/>
</dbReference>
<dbReference type="Pfam" id="PF02556">
    <property type="entry name" value="SecB"/>
    <property type="match status" value="1"/>
</dbReference>
<dbReference type="RefSeq" id="WP_131447776.1">
    <property type="nucleotide sequence ID" value="NZ_SJZB01000042.1"/>
</dbReference>
<dbReference type="Proteomes" id="UP000295443">
    <property type="component" value="Unassembled WGS sequence"/>
</dbReference>
<dbReference type="EMBL" id="SJZB01000042">
    <property type="protein sequence ID" value="TCJ12889.1"/>
    <property type="molecule type" value="Genomic_DNA"/>
</dbReference>
<evidence type="ECO:0000256" key="2">
    <source>
        <dbReference type="ARBA" id="ARBA00022448"/>
    </source>
</evidence>
<keyword evidence="8" id="KW-1185">Reference proteome</keyword>
<dbReference type="GO" id="GO:0015031">
    <property type="term" value="P:protein transport"/>
    <property type="evidence" value="ECO:0007669"/>
    <property type="project" value="UniProtKB-UniRule"/>
</dbReference>
<dbReference type="GO" id="GO:0005737">
    <property type="term" value="C:cytoplasm"/>
    <property type="evidence" value="ECO:0007669"/>
    <property type="project" value="UniProtKB-SubCell"/>
</dbReference>
<evidence type="ECO:0000256" key="3">
    <source>
        <dbReference type="ARBA" id="ARBA00022927"/>
    </source>
</evidence>
<dbReference type="AlphaFoldDB" id="A0A4R1B912"/>
<evidence type="ECO:0000256" key="4">
    <source>
        <dbReference type="ARBA" id="ARBA00023010"/>
    </source>
</evidence>
<dbReference type="GO" id="GO:0006457">
    <property type="term" value="P:protein folding"/>
    <property type="evidence" value="ECO:0007669"/>
    <property type="project" value="UniProtKB-UniRule"/>
</dbReference>
<dbReference type="NCBIfam" id="NF004394">
    <property type="entry name" value="PRK05751.1-5"/>
    <property type="match status" value="1"/>
</dbReference>
<keyword evidence="2 6" id="KW-0813">Transport</keyword>
<protein>
    <recommendedName>
        <fullName evidence="6">Protein-export protein SecB</fullName>
    </recommendedName>
</protein>
<keyword evidence="6" id="KW-0963">Cytoplasm</keyword>
<keyword evidence="4 6" id="KW-0811">Translocation</keyword>
<keyword evidence="5 6" id="KW-0143">Chaperone</keyword>